<accession>A0A0E9WUE3</accession>
<organism evidence="1">
    <name type="scientific">Anguilla anguilla</name>
    <name type="common">European freshwater eel</name>
    <name type="synonym">Muraena anguilla</name>
    <dbReference type="NCBI Taxonomy" id="7936"/>
    <lineage>
        <taxon>Eukaryota</taxon>
        <taxon>Metazoa</taxon>
        <taxon>Chordata</taxon>
        <taxon>Craniata</taxon>
        <taxon>Vertebrata</taxon>
        <taxon>Euteleostomi</taxon>
        <taxon>Actinopterygii</taxon>
        <taxon>Neopterygii</taxon>
        <taxon>Teleostei</taxon>
        <taxon>Anguilliformes</taxon>
        <taxon>Anguillidae</taxon>
        <taxon>Anguilla</taxon>
    </lineage>
</organism>
<proteinExistence type="predicted"/>
<sequence length="78" mass="8470">MAAAILTASSNQNSWYTSILSITSLSECKTAVKLLAAKYTSMVCPCKFLPKALVKDRVFFKTTNVTTNSKSDSASDIR</sequence>
<protein>
    <submittedName>
        <fullName evidence="1">Uncharacterized protein</fullName>
    </submittedName>
</protein>
<name>A0A0E9WUE3_ANGAN</name>
<reference evidence="1" key="1">
    <citation type="submission" date="2014-11" db="EMBL/GenBank/DDBJ databases">
        <authorList>
            <person name="Amaro Gonzalez C."/>
        </authorList>
    </citation>
    <scope>NUCLEOTIDE SEQUENCE</scope>
</reference>
<evidence type="ECO:0000313" key="1">
    <source>
        <dbReference type="EMBL" id="JAH93128.1"/>
    </source>
</evidence>
<reference evidence="1" key="2">
    <citation type="journal article" date="2015" name="Fish Shellfish Immunol.">
        <title>Early steps in the European eel (Anguilla anguilla)-Vibrio vulnificus interaction in the gills: Role of the RtxA13 toxin.</title>
        <authorList>
            <person name="Callol A."/>
            <person name="Pajuelo D."/>
            <person name="Ebbesson L."/>
            <person name="Teles M."/>
            <person name="MacKenzie S."/>
            <person name="Amaro C."/>
        </authorList>
    </citation>
    <scope>NUCLEOTIDE SEQUENCE</scope>
</reference>
<dbReference type="EMBL" id="GBXM01015449">
    <property type="protein sequence ID" value="JAH93128.1"/>
    <property type="molecule type" value="Transcribed_RNA"/>
</dbReference>
<dbReference type="AlphaFoldDB" id="A0A0E9WUE3"/>